<dbReference type="SUPFAM" id="SSF50978">
    <property type="entry name" value="WD40 repeat-like"/>
    <property type="match status" value="1"/>
</dbReference>
<dbReference type="SMART" id="SM00256">
    <property type="entry name" value="FBOX"/>
    <property type="match status" value="1"/>
</dbReference>
<dbReference type="Gene3D" id="1.20.1280.50">
    <property type="match status" value="1"/>
</dbReference>
<feature type="region of interest" description="Disordered" evidence="4">
    <location>
        <begin position="37"/>
        <end position="78"/>
    </location>
</feature>
<dbReference type="PANTHER" id="PTHR19848:SF8">
    <property type="entry name" value="F-BOX AND WD REPEAT DOMAIN CONTAINING 7"/>
    <property type="match status" value="1"/>
</dbReference>
<dbReference type="Gene3D" id="2.130.10.10">
    <property type="entry name" value="YVTN repeat-like/Quinoprotein amine dehydrogenase"/>
    <property type="match status" value="2"/>
</dbReference>
<feature type="repeat" description="WD" evidence="3">
    <location>
        <begin position="354"/>
        <end position="388"/>
    </location>
</feature>
<dbReference type="InterPro" id="IPR036322">
    <property type="entry name" value="WD40_repeat_dom_sf"/>
</dbReference>
<dbReference type="PROSITE" id="PS00678">
    <property type="entry name" value="WD_REPEATS_1"/>
    <property type="match status" value="3"/>
</dbReference>
<feature type="domain" description="F-box" evidence="5">
    <location>
        <begin position="80"/>
        <end position="127"/>
    </location>
</feature>
<evidence type="ECO:0000256" key="2">
    <source>
        <dbReference type="ARBA" id="ARBA00022737"/>
    </source>
</evidence>
<feature type="repeat" description="WD" evidence="3">
    <location>
        <begin position="312"/>
        <end position="346"/>
    </location>
</feature>
<feature type="compositionally biased region" description="Low complexity" evidence="4">
    <location>
        <begin position="10"/>
        <end position="25"/>
    </location>
</feature>
<dbReference type="InterPro" id="IPR001680">
    <property type="entry name" value="WD40_rpt"/>
</dbReference>
<name>A0A8J4Q4I8_9MYCE</name>
<dbReference type="PROSITE" id="PS50294">
    <property type="entry name" value="WD_REPEATS_REGION"/>
    <property type="match status" value="3"/>
</dbReference>
<organism evidence="6 7">
    <name type="scientific">Polysphondylium violaceum</name>
    <dbReference type="NCBI Taxonomy" id="133409"/>
    <lineage>
        <taxon>Eukaryota</taxon>
        <taxon>Amoebozoa</taxon>
        <taxon>Evosea</taxon>
        <taxon>Eumycetozoa</taxon>
        <taxon>Dictyostelia</taxon>
        <taxon>Dictyosteliales</taxon>
        <taxon>Dictyosteliaceae</taxon>
        <taxon>Polysphondylium</taxon>
    </lineage>
</organism>
<feature type="compositionally biased region" description="Basic and acidic residues" evidence="4">
    <location>
        <begin position="58"/>
        <end position="69"/>
    </location>
</feature>
<reference evidence="6" key="1">
    <citation type="submission" date="2020-01" db="EMBL/GenBank/DDBJ databases">
        <title>Development of genomics and gene disruption for Polysphondylium violaceum indicates a role for the polyketide synthase stlB in stalk morphogenesis.</title>
        <authorList>
            <person name="Narita B."/>
            <person name="Kawabe Y."/>
            <person name="Kin K."/>
            <person name="Saito T."/>
            <person name="Gibbs R."/>
            <person name="Kuspa A."/>
            <person name="Muzny D."/>
            <person name="Queller D."/>
            <person name="Richards S."/>
            <person name="Strassman J."/>
            <person name="Sucgang R."/>
            <person name="Worley K."/>
            <person name="Schaap P."/>
        </authorList>
    </citation>
    <scope>NUCLEOTIDE SEQUENCE</scope>
    <source>
        <strain evidence="6">QSvi11</strain>
    </source>
</reference>
<evidence type="ECO:0000259" key="5">
    <source>
        <dbReference type="PROSITE" id="PS50181"/>
    </source>
</evidence>
<dbReference type="Pfam" id="PF12937">
    <property type="entry name" value="F-box-like"/>
    <property type="match status" value="1"/>
</dbReference>
<dbReference type="InterPro" id="IPR019775">
    <property type="entry name" value="WD40_repeat_CS"/>
</dbReference>
<dbReference type="PROSITE" id="PS50082">
    <property type="entry name" value="WD_REPEATS_2"/>
    <property type="match status" value="4"/>
</dbReference>
<feature type="compositionally biased region" description="Basic residues" evidence="4">
    <location>
        <begin position="46"/>
        <end position="56"/>
    </location>
</feature>
<evidence type="ECO:0000313" key="6">
    <source>
        <dbReference type="EMBL" id="KAF2078670.1"/>
    </source>
</evidence>
<evidence type="ECO:0000313" key="7">
    <source>
        <dbReference type="Proteomes" id="UP000695562"/>
    </source>
</evidence>
<dbReference type="AlphaFoldDB" id="A0A8J4Q4I8"/>
<keyword evidence="2" id="KW-0677">Repeat</keyword>
<evidence type="ECO:0000256" key="4">
    <source>
        <dbReference type="SAM" id="MobiDB-lite"/>
    </source>
</evidence>
<proteinExistence type="predicted"/>
<dbReference type="SMART" id="SM00320">
    <property type="entry name" value="WD40"/>
    <property type="match status" value="7"/>
</dbReference>
<keyword evidence="1 3" id="KW-0853">WD repeat</keyword>
<evidence type="ECO:0000256" key="1">
    <source>
        <dbReference type="ARBA" id="ARBA00022574"/>
    </source>
</evidence>
<dbReference type="PANTHER" id="PTHR19848">
    <property type="entry name" value="WD40 REPEAT PROTEIN"/>
    <property type="match status" value="1"/>
</dbReference>
<dbReference type="Proteomes" id="UP000695562">
    <property type="component" value="Unassembled WGS sequence"/>
</dbReference>
<gene>
    <name evidence="6" type="ORF">CYY_000041</name>
</gene>
<sequence length="544" mass="62065">MISLYPLSSPNQRQQQTQQAQEQPPFQIHKVNQNKFKQQQSQNVQVKKKEKKKQHVVKLSDEQRTESDSNKNNATKDNTNSLFIQLPSEIISQIVLYLSVPDILSLSSTNSQLYGFISNHSTIWKSIYLKFTNAQLPRDIFETNYTIRDNNNDYLKKKKNEYNNNTNLTQTEQYNLTHKSNYLTNWKSKFIKAYDTSNNWKNGKYTVNSIECDDGGIFSLSFVSDLMATGSYTKALHLWRIENQTIRSVGQILGHSSWIWSVNMKKSSCFHSNICFSSSQDTSIMVTNIDKDEAFSYDQSSYVVPLSRSHVLKGHRNAVWTTLVDDSIQNLYTGSGDYSIKHWDVERYTLIGDVGRHMEAILCLSKTNESTMLASGSADHTVRLWDTRFPSKEIASIHEHSVSINSITVKDWYILSGGDDGFIRVADIRILPQLSYQHSLHTNGGRDSQRIGVVHTSKIHDCSIRALAIQGNRMVSTSSDMTVKIWDLSESIHKPQHTLEGHTGSVISMQLAKDRIITGSLDSTIKIWDFSSPLKNNNYHLKDN</sequence>
<dbReference type="Pfam" id="PF00400">
    <property type="entry name" value="WD40"/>
    <property type="match status" value="4"/>
</dbReference>
<dbReference type="InterPro" id="IPR015943">
    <property type="entry name" value="WD40/YVTN_repeat-like_dom_sf"/>
</dbReference>
<feature type="region of interest" description="Disordered" evidence="4">
    <location>
        <begin position="1"/>
        <end position="25"/>
    </location>
</feature>
<evidence type="ECO:0000256" key="3">
    <source>
        <dbReference type="PROSITE-ProRule" id="PRU00221"/>
    </source>
</evidence>
<dbReference type="SUPFAM" id="SSF81383">
    <property type="entry name" value="F-box domain"/>
    <property type="match status" value="1"/>
</dbReference>
<dbReference type="OrthoDB" id="19711at2759"/>
<comment type="caution">
    <text evidence="6">The sequence shown here is derived from an EMBL/GenBank/DDBJ whole genome shotgun (WGS) entry which is preliminary data.</text>
</comment>
<dbReference type="EMBL" id="AJWJ01000001">
    <property type="protein sequence ID" value="KAF2078670.1"/>
    <property type="molecule type" value="Genomic_DNA"/>
</dbReference>
<keyword evidence="7" id="KW-1185">Reference proteome</keyword>
<dbReference type="PROSITE" id="PS50181">
    <property type="entry name" value="FBOX"/>
    <property type="match status" value="1"/>
</dbReference>
<dbReference type="InterPro" id="IPR001810">
    <property type="entry name" value="F-box_dom"/>
</dbReference>
<dbReference type="PRINTS" id="PR00320">
    <property type="entry name" value="GPROTEINBRPT"/>
</dbReference>
<feature type="repeat" description="WD" evidence="3">
    <location>
        <begin position="499"/>
        <end position="532"/>
    </location>
</feature>
<dbReference type="InterPro" id="IPR020472">
    <property type="entry name" value="WD40_PAC1"/>
</dbReference>
<dbReference type="CDD" id="cd00200">
    <property type="entry name" value="WD40"/>
    <property type="match status" value="1"/>
</dbReference>
<dbReference type="InterPro" id="IPR036047">
    <property type="entry name" value="F-box-like_dom_sf"/>
</dbReference>
<feature type="repeat" description="WD" evidence="3">
    <location>
        <begin position="457"/>
        <end position="489"/>
    </location>
</feature>
<protein>
    <recommendedName>
        <fullName evidence="5">F-box domain-containing protein</fullName>
    </recommendedName>
</protein>
<accession>A0A8J4Q4I8</accession>